<dbReference type="InterPro" id="IPR019376">
    <property type="entry name" value="Myeloid_leukemia_factor"/>
</dbReference>
<evidence type="ECO:0000256" key="4">
    <source>
        <dbReference type="ARBA" id="ARBA00022553"/>
    </source>
</evidence>
<feature type="compositionally biased region" description="Polar residues" evidence="5">
    <location>
        <begin position="214"/>
        <end position="223"/>
    </location>
</feature>
<reference evidence="6 7" key="1">
    <citation type="journal article" date="2020" name="IScience">
        <title>Genome Sequencing of the Endangered Kingdonia uniflora (Circaeasteraceae, Ranunculales) Reveals Potential Mechanisms of Evolutionary Specialization.</title>
        <authorList>
            <person name="Sun Y."/>
            <person name="Deng T."/>
            <person name="Zhang A."/>
            <person name="Moore M.J."/>
            <person name="Landis J.B."/>
            <person name="Lin N."/>
            <person name="Zhang H."/>
            <person name="Zhang X."/>
            <person name="Huang J."/>
            <person name="Zhang X."/>
            <person name="Sun H."/>
            <person name="Wang H."/>
        </authorList>
    </citation>
    <scope>NUCLEOTIDE SEQUENCE [LARGE SCALE GENOMIC DNA]</scope>
    <source>
        <strain evidence="6">TB1705</strain>
        <tissue evidence="6">Leaf</tissue>
    </source>
</reference>
<keyword evidence="3" id="KW-0963">Cytoplasm</keyword>
<dbReference type="AlphaFoldDB" id="A0A7J7LDW1"/>
<feature type="region of interest" description="Disordered" evidence="5">
    <location>
        <begin position="210"/>
        <end position="229"/>
    </location>
</feature>
<evidence type="ECO:0000256" key="2">
    <source>
        <dbReference type="ARBA" id="ARBA00008332"/>
    </source>
</evidence>
<feature type="non-terminal residue" evidence="6">
    <location>
        <position position="1"/>
    </location>
</feature>
<accession>A0A7J7LDW1</accession>
<keyword evidence="7" id="KW-1185">Reference proteome</keyword>
<organism evidence="6 7">
    <name type="scientific">Kingdonia uniflora</name>
    <dbReference type="NCBI Taxonomy" id="39325"/>
    <lineage>
        <taxon>Eukaryota</taxon>
        <taxon>Viridiplantae</taxon>
        <taxon>Streptophyta</taxon>
        <taxon>Embryophyta</taxon>
        <taxon>Tracheophyta</taxon>
        <taxon>Spermatophyta</taxon>
        <taxon>Magnoliopsida</taxon>
        <taxon>Ranunculales</taxon>
        <taxon>Circaeasteraceae</taxon>
        <taxon>Kingdonia</taxon>
    </lineage>
</organism>
<protein>
    <submittedName>
        <fullName evidence="6">Uncharacterized protein</fullName>
    </submittedName>
</protein>
<comment type="similarity">
    <text evidence="2">Belongs to the MLF family.</text>
</comment>
<name>A0A7J7LDW1_9MAGN</name>
<evidence type="ECO:0000256" key="5">
    <source>
        <dbReference type="SAM" id="MobiDB-lite"/>
    </source>
</evidence>
<keyword evidence="4" id="KW-0597">Phosphoprotein</keyword>
<dbReference type="GO" id="GO:0005737">
    <property type="term" value="C:cytoplasm"/>
    <property type="evidence" value="ECO:0007669"/>
    <property type="project" value="UniProtKB-SubCell"/>
</dbReference>
<gene>
    <name evidence="6" type="ORF">GIB67_042259</name>
</gene>
<feature type="compositionally biased region" description="Basic and acidic residues" evidence="5">
    <location>
        <begin position="77"/>
        <end position="91"/>
    </location>
</feature>
<dbReference type="OrthoDB" id="8707547at2759"/>
<feature type="region of interest" description="Disordered" evidence="5">
    <location>
        <begin position="57"/>
        <end position="91"/>
    </location>
</feature>
<evidence type="ECO:0000256" key="1">
    <source>
        <dbReference type="ARBA" id="ARBA00004496"/>
    </source>
</evidence>
<sequence>ELSFKLFGGRNPFDDHFFNPLSMFGLNLFDGAPNQAPVSGFIPRSSGPVIQEILSDEFDGEGGKEEKKDNPRKHLRSGREVHVDDQAEERRTKHVQLQNTYNRLDRPTPQTQSFNFQSSTITYGGPNGTYYTSSTTRRAGGDGVNTSLTLEESKEADTTTGKAAHRVSRGIYDKDTGDTTSQMYRPSHLFPQPCPPQGCGDTSNVARLSRQRNENSTYSKSPPQLQPLRLPTYRDTSVEQELGWASLKINPQNIST</sequence>
<comment type="caution">
    <text evidence="6">The sequence shown here is derived from an EMBL/GenBank/DDBJ whole genome shotgun (WGS) entry which is preliminary data.</text>
</comment>
<evidence type="ECO:0000256" key="3">
    <source>
        <dbReference type="ARBA" id="ARBA00022490"/>
    </source>
</evidence>
<dbReference type="Proteomes" id="UP000541444">
    <property type="component" value="Unassembled WGS sequence"/>
</dbReference>
<evidence type="ECO:0000313" key="6">
    <source>
        <dbReference type="EMBL" id="KAF6140846.1"/>
    </source>
</evidence>
<dbReference type="PANTHER" id="PTHR13105">
    <property type="entry name" value="MYELOID LEUKEMIA FACTOR"/>
    <property type="match status" value="1"/>
</dbReference>
<dbReference type="EMBL" id="JACGCM010002347">
    <property type="protein sequence ID" value="KAF6140846.1"/>
    <property type="molecule type" value="Genomic_DNA"/>
</dbReference>
<proteinExistence type="inferred from homology"/>
<evidence type="ECO:0000313" key="7">
    <source>
        <dbReference type="Proteomes" id="UP000541444"/>
    </source>
</evidence>
<comment type="subcellular location">
    <subcellularLocation>
        <location evidence="1">Cytoplasm</location>
    </subcellularLocation>
</comment>